<dbReference type="Proteomes" id="UP000325141">
    <property type="component" value="Unassembled WGS sequence"/>
</dbReference>
<sequence length="181" mass="21174">MKKVKISFDAHIWNIQVIKKPSELLKAVFRYIHPAELKTELNEMMKYSFNGKIRKNESSSTSLLTFNILRSIIRVSYSLYANPKKKLRKKTTCASDSNEYNLFIGNLTSEEYADPLVTFKNVFKKQSFEQIEFDLFDIVEHALSKSVDNPSDDISISFINIHRLLDACWLIYKRENDYEDA</sequence>
<evidence type="ECO:0000313" key="1">
    <source>
        <dbReference type="EMBL" id="KAA5532763.1"/>
    </source>
</evidence>
<comment type="caution">
    <text evidence="1">The sequence shown here is derived from an EMBL/GenBank/DDBJ whole genome shotgun (WGS) entry which is preliminary data.</text>
</comment>
<keyword evidence="2" id="KW-1185">Reference proteome</keyword>
<name>A0A5M6CCP1_9FLAO</name>
<evidence type="ECO:0000313" key="2">
    <source>
        <dbReference type="Proteomes" id="UP000325141"/>
    </source>
</evidence>
<organism evidence="1 2">
    <name type="scientific">Paenimyroides baculatum</name>
    <dbReference type="NCBI Taxonomy" id="2608000"/>
    <lineage>
        <taxon>Bacteria</taxon>
        <taxon>Pseudomonadati</taxon>
        <taxon>Bacteroidota</taxon>
        <taxon>Flavobacteriia</taxon>
        <taxon>Flavobacteriales</taxon>
        <taxon>Flavobacteriaceae</taxon>
        <taxon>Paenimyroides</taxon>
    </lineage>
</organism>
<reference evidence="1 2" key="1">
    <citation type="submission" date="2019-09" db="EMBL/GenBank/DDBJ databases">
        <title>Genome sequence and assembly of Flavobacterium sp.</title>
        <authorList>
            <person name="Chhetri G."/>
        </authorList>
    </citation>
    <scope>NUCLEOTIDE SEQUENCE [LARGE SCALE GENOMIC DNA]</scope>
    <source>
        <strain evidence="1 2">SNL9</strain>
    </source>
</reference>
<proteinExistence type="predicted"/>
<accession>A0A5M6CCP1</accession>
<dbReference type="EMBL" id="VWSG01000011">
    <property type="protein sequence ID" value="KAA5532763.1"/>
    <property type="molecule type" value="Genomic_DNA"/>
</dbReference>
<dbReference type="RefSeq" id="WP_150013920.1">
    <property type="nucleotide sequence ID" value="NZ_VWSG01000011.1"/>
</dbReference>
<dbReference type="AlphaFoldDB" id="A0A5M6CCP1"/>
<protein>
    <submittedName>
        <fullName evidence="1">Uncharacterized protein</fullName>
    </submittedName>
</protein>
<gene>
    <name evidence="1" type="ORF">F0460_13030</name>
</gene>